<feature type="transmembrane region" description="Helical" evidence="1">
    <location>
        <begin position="25"/>
        <end position="46"/>
    </location>
</feature>
<dbReference type="AlphaFoldDB" id="R7VDL3"/>
<evidence type="ECO:0000313" key="3">
    <source>
        <dbReference type="EnsemblMetazoa" id="CapteP190345"/>
    </source>
</evidence>
<keyword evidence="4" id="KW-1185">Reference proteome</keyword>
<evidence type="ECO:0000313" key="4">
    <source>
        <dbReference type="Proteomes" id="UP000014760"/>
    </source>
</evidence>
<reference evidence="2 4" key="2">
    <citation type="journal article" date="2013" name="Nature">
        <title>Insights into bilaterian evolution from three spiralian genomes.</title>
        <authorList>
            <person name="Simakov O."/>
            <person name="Marletaz F."/>
            <person name="Cho S.J."/>
            <person name="Edsinger-Gonzales E."/>
            <person name="Havlak P."/>
            <person name="Hellsten U."/>
            <person name="Kuo D.H."/>
            <person name="Larsson T."/>
            <person name="Lv J."/>
            <person name="Arendt D."/>
            <person name="Savage R."/>
            <person name="Osoegawa K."/>
            <person name="de Jong P."/>
            <person name="Grimwood J."/>
            <person name="Chapman J.A."/>
            <person name="Shapiro H."/>
            <person name="Aerts A."/>
            <person name="Otillar R.P."/>
            <person name="Terry A.Y."/>
            <person name="Boore J.L."/>
            <person name="Grigoriev I.V."/>
            <person name="Lindberg D.R."/>
            <person name="Seaver E.C."/>
            <person name="Weisblat D.A."/>
            <person name="Putnam N.H."/>
            <person name="Rokhsar D.S."/>
        </authorList>
    </citation>
    <scope>NUCLEOTIDE SEQUENCE</scope>
    <source>
        <strain evidence="2 4">I ESC-2004</strain>
    </source>
</reference>
<keyword evidence="1" id="KW-0812">Transmembrane</keyword>
<dbReference type="Proteomes" id="UP000014760">
    <property type="component" value="Unassembled WGS sequence"/>
</dbReference>
<dbReference type="OMA" id="FESCCGT"/>
<evidence type="ECO:0000313" key="2">
    <source>
        <dbReference type="EMBL" id="ELU13760.1"/>
    </source>
</evidence>
<keyword evidence="1" id="KW-1133">Transmembrane helix</keyword>
<name>R7VDL3_CAPTE</name>
<dbReference type="OrthoDB" id="6365775at2759"/>
<protein>
    <submittedName>
        <fullName evidence="2 3">Uncharacterized protein</fullName>
    </submittedName>
</protein>
<keyword evidence="1" id="KW-0472">Membrane</keyword>
<dbReference type="HOGENOM" id="CLU_1171586_0_0_1"/>
<gene>
    <name evidence="2" type="ORF">CAPTEDRAFT_190345</name>
</gene>
<dbReference type="EMBL" id="AMQN01000754">
    <property type="status" value="NOT_ANNOTATED_CDS"/>
    <property type="molecule type" value="Genomic_DNA"/>
</dbReference>
<accession>R7VDL3</accession>
<proteinExistence type="predicted"/>
<sequence length="237" mass="25920">MAQRLAHAPNPDSTPTTAPDEQLPIIYIVFIAFGVYIFIFVTGLVIRQLLMKRGLCANNSLFGKEGDPCCECCVACGESCNCFSSPSLEGCLDSICPARRTMSFSEIVQCRCCNDPNQQCCGCCGGEQPLCDCGNCDCRCNCQLPQCDNINCCCFQINASPSNEDLSEYHHQAEPWSTHGFQQPVAAAPVHTYPQSHTPRRFGNCNCQCGSTGCENCDCLCFSCKLKDPPPDEEDED</sequence>
<organism evidence="2">
    <name type="scientific">Capitella teleta</name>
    <name type="common">Polychaete worm</name>
    <dbReference type="NCBI Taxonomy" id="283909"/>
    <lineage>
        <taxon>Eukaryota</taxon>
        <taxon>Metazoa</taxon>
        <taxon>Spiralia</taxon>
        <taxon>Lophotrochozoa</taxon>
        <taxon>Annelida</taxon>
        <taxon>Polychaeta</taxon>
        <taxon>Sedentaria</taxon>
        <taxon>Scolecida</taxon>
        <taxon>Capitellidae</taxon>
        <taxon>Capitella</taxon>
    </lineage>
</organism>
<dbReference type="EnsemblMetazoa" id="CapteT190345">
    <property type="protein sequence ID" value="CapteP190345"/>
    <property type="gene ID" value="CapteG190345"/>
</dbReference>
<reference evidence="3" key="3">
    <citation type="submission" date="2015-06" db="UniProtKB">
        <authorList>
            <consortium name="EnsemblMetazoa"/>
        </authorList>
    </citation>
    <scope>IDENTIFICATION</scope>
</reference>
<dbReference type="EMBL" id="KB295062">
    <property type="protein sequence ID" value="ELU13760.1"/>
    <property type="molecule type" value="Genomic_DNA"/>
</dbReference>
<reference evidence="4" key="1">
    <citation type="submission" date="2012-12" db="EMBL/GenBank/DDBJ databases">
        <authorList>
            <person name="Hellsten U."/>
            <person name="Grimwood J."/>
            <person name="Chapman J.A."/>
            <person name="Shapiro H."/>
            <person name="Aerts A."/>
            <person name="Otillar R.P."/>
            <person name="Terry A.Y."/>
            <person name="Boore J.L."/>
            <person name="Simakov O."/>
            <person name="Marletaz F."/>
            <person name="Cho S.-J."/>
            <person name="Edsinger-Gonzales E."/>
            <person name="Havlak P."/>
            <person name="Kuo D.-H."/>
            <person name="Larsson T."/>
            <person name="Lv J."/>
            <person name="Arendt D."/>
            <person name="Savage R."/>
            <person name="Osoegawa K."/>
            <person name="de Jong P."/>
            <person name="Lindberg D.R."/>
            <person name="Seaver E.C."/>
            <person name="Weisblat D.A."/>
            <person name="Putnam N.H."/>
            <person name="Grigoriev I.V."/>
            <person name="Rokhsar D.S."/>
        </authorList>
    </citation>
    <scope>NUCLEOTIDE SEQUENCE</scope>
    <source>
        <strain evidence="4">I ESC-2004</strain>
    </source>
</reference>
<dbReference type="STRING" id="283909.R7VDL3"/>
<evidence type="ECO:0000256" key="1">
    <source>
        <dbReference type="SAM" id="Phobius"/>
    </source>
</evidence>